<feature type="signal peptide" evidence="1">
    <location>
        <begin position="1"/>
        <end position="24"/>
    </location>
</feature>
<name>A0A5B9QA08_9BACT</name>
<evidence type="ECO:0000256" key="1">
    <source>
        <dbReference type="SAM" id="SignalP"/>
    </source>
</evidence>
<keyword evidence="3" id="KW-1185">Reference proteome</keyword>
<gene>
    <name evidence="2" type="ORF">Pr1d_17350</name>
</gene>
<accession>A0A5B9QA08</accession>
<dbReference type="KEGG" id="bgok:Pr1d_17350"/>
<reference evidence="2 3" key="1">
    <citation type="submission" date="2019-08" db="EMBL/GenBank/DDBJ databases">
        <title>Deep-cultivation of Planctomycetes and their phenomic and genomic characterization uncovers novel biology.</title>
        <authorList>
            <person name="Wiegand S."/>
            <person name="Jogler M."/>
            <person name="Boedeker C."/>
            <person name="Pinto D."/>
            <person name="Vollmers J."/>
            <person name="Rivas-Marin E."/>
            <person name="Kohn T."/>
            <person name="Peeters S.H."/>
            <person name="Heuer A."/>
            <person name="Rast P."/>
            <person name="Oberbeckmann S."/>
            <person name="Bunk B."/>
            <person name="Jeske O."/>
            <person name="Meyerdierks A."/>
            <person name="Storesund J.E."/>
            <person name="Kallscheuer N."/>
            <person name="Luecker S."/>
            <person name="Lage O.M."/>
            <person name="Pohl T."/>
            <person name="Merkel B.J."/>
            <person name="Hornburger P."/>
            <person name="Mueller R.-W."/>
            <person name="Bruemmer F."/>
            <person name="Labrenz M."/>
            <person name="Spormann A.M."/>
            <person name="Op den Camp H."/>
            <person name="Overmann J."/>
            <person name="Amann R."/>
            <person name="Jetten M.S.M."/>
            <person name="Mascher T."/>
            <person name="Medema M.H."/>
            <person name="Devos D.P."/>
            <person name="Kaster A.-K."/>
            <person name="Ovreas L."/>
            <person name="Rohde M."/>
            <person name="Galperin M.Y."/>
            <person name="Jogler C."/>
        </authorList>
    </citation>
    <scope>NUCLEOTIDE SEQUENCE [LARGE SCALE GENOMIC DNA]</scope>
    <source>
        <strain evidence="2 3">Pr1d</strain>
    </source>
</reference>
<evidence type="ECO:0000313" key="2">
    <source>
        <dbReference type="EMBL" id="QEG34455.1"/>
    </source>
</evidence>
<dbReference type="EMBL" id="CP042913">
    <property type="protein sequence ID" value="QEG34455.1"/>
    <property type="molecule type" value="Genomic_DNA"/>
</dbReference>
<proteinExistence type="predicted"/>
<dbReference type="RefSeq" id="WP_148073104.1">
    <property type="nucleotide sequence ID" value="NZ_CP042913.1"/>
</dbReference>
<dbReference type="Proteomes" id="UP000323917">
    <property type="component" value="Chromosome"/>
</dbReference>
<evidence type="ECO:0000313" key="3">
    <source>
        <dbReference type="Proteomes" id="UP000323917"/>
    </source>
</evidence>
<sequence length="226" mass="24408" precursor="true">MNTLLKAVICTLTTWGLAPNFSTATTIDEVLVPPSTPGNSYTGTFFITPSQATWAFGVANDAIEDTSVSGISSIDGLEANDHWVSAIIARSDWDNGFNFDSIRPIGATPPSSFSIDTTNVLWQWGATSSVAFYWLSEAGPDANNPLAVLQAGTEYDAFRFFTSDPNSPFASFSAPNGGDITTGETVVSIVPEPSAVAMISLFFVSLSFRREHREGERFPMCKVRWP</sequence>
<evidence type="ECO:0008006" key="4">
    <source>
        <dbReference type="Google" id="ProtNLM"/>
    </source>
</evidence>
<organism evidence="2 3">
    <name type="scientific">Bythopirellula goksoeyrii</name>
    <dbReference type="NCBI Taxonomy" id="1400387"/>
    <lineage>
        <taxon>Bacteria</taxon>
        <taxon>Pseudomonadati</taxon>
        <taxon>Planctomycetota</taxon>
        <taxon>Planctomycetia</taxon>
        <taxon>Pirellulales</taxon>
        <taxon>Lacipirellulaceae</taxon>
        <taxon>Bythopirellula</taxon>
    </lineage>
</organism>
<keyword evidence="1" id="KW-0732">Signal</keyword>
<feature type="chain" id="PRO_5022719695" description="PEP-CTERM protein-sorting domain-containing protein" evidence="1">
    <location>
        <begin position="25"/>
        <end position="226"/>
    </location>
</feature>
<dbReference type="AlphaFoldDB" id="A0A5B9QA08"/>
<protein>
    <recommendedName>
        <fullName evidence="4">PEP-CTERM protein-sorting domain-containing protein</fullName>
    </recommendedName>
</protein>